<dbReference type="EMBL" id="CAJOBC010066430">
    <property type="protein sequence ID" value="CAF4227803.1"/>
    <property type="molecule type" value="Genomic_DNA"/>
</dbReference>
<evidence type="ECO:0000313" key="3">
    <source>
        <dbReference type="Proteomes" id="UP000663829"/>
    </source>
</evidence>
<proteinExistence type="predicted"/>
<comment type="caution">
    <text evidence="1">The sequence shown here is derived from an EMBL/GenBank/DDBJ whole genome shotgun (WGS) entry which is preliminary data.</text>
</comment>
<dbReference type="EMBL" id="CAJNOQ010015090">
    <property type="protein sequence ID" value="CAF1354847.1"/>
    <property type="molecule type" value="Genomic_DNA"/>
</dbReference>
<evidence type="ECO:0000313" key="1">
    <source>
        <dbReference type="EMBL" id="CAF1354847.1"/>
    </source>
</evidence>
<reference evidence="1" key="1">
    <citation type="submission" date="2021-02" db="EMBL/GenBank/DDBJ databases">
        <authorList>
            <person name="Nowell W R."/>
        </authorList>
    </citation>
    <scope>NUCLEOTIDE SEQUENCE</scope>
</reference>
<evidence type="ECO:0000313" key="2">
    <source>
        <dbReference type="EMBL" id="CAF4227803.1"/>
    </source>
</evidence>
<dbReference type="Proteomes" id="UP000663829">
    <property type="component" value="Unassembled WGS sequence"/>
</dbReference>
<accession>A0A815HHI6</accession>
<gene>
    <name evidence="1" type="ORF">GPM918_LOCUS31094</name>
    <name evidence="2" type="ORF">SRO942_LOCUS31728</name>
</gene>
<dbReference type="Proteomes" id="UP000681722">
    <property type="component" value="Unassembled WGS sequence"/>
</dbReference>
<name>A0A815HHI6_9BILA</name>
<dbReference type="AlphaFoldDB" id="A0A815HHI6"/>
<sequence length="87" mass="9790">MASSSRPSRPTTFNLLLYDDEDLKEMFGDIYTLNNDLLSLLLMSLPVLSCVKDPYSPLTLDTNNIARRSILLTFPPPIIVHEQCFSG</sequence>
<keyword evidence="3" id="KW-1185">Reference proteome</keyword>
<organism evidence="1 3">
    <name type="scientific">Didymodactylos carnosus</name>
    <dbReference type="NCBI Taxonomy" id="1234261"/>
    <lineage>
        <taxon>Eukaryota</taxon>
        <taxon>Metazoa</taxon>
        <taxon>Spiralia</taxon>
        <taxon>Gnathifera</taxon>
        <taxon>Rotifera</taxon>
        <taxon>Eurotatoria</taxon>
        <taxon>Bdelloidea</taxon>
        <taxon>Philodinida</taxon>
        <taxon>Philodinidae</taxon>
        <taxon>Didymodactylos</taxon>
    </lineage>
</organism>
<protein>
    <submittedName>
        <fullName evidence="1">Uncharacterized protein</fullName>
    </submittedName>
</protein>